<feature type="transmembrane region" description="Helical" evidence="7">
    <location>
        <begin position="315"/>
        <end position="334"/>
    </location>
</feature>
<dbReference type="InterPro" id="IPR042321">
    <property type="entry name" value="Ima1"/>
</dbReference>
<dbReference type="GeneID" id="54422030"/>
<dbReference type="Pfam" id="PF09779">
    <property type="entry name" value="Ima1_N"/>
    <property type="match status" value="1"/>
</dbReference>
<dbReference type="InterPro" id="IPR018617">
    <property type="entry name" value="Ima1_N"/>
</dbReference>
<evidence type="ECO:0000313" key="9">
    <source>
        <dbReference type="EMBL" id="KAF1810132.1"/>
    </source>
</evidence>
<protein>
    <recommendedName>
        <fullName evidence="8">Ima1 N-terminal domain-containing protein</fullName>
    </recommendedName>
</protein>
<dbReference type="AlphaFoldDB" id="A0A6G1FWQ5"/>
<sequence>MPSLLRRSLTCFYCGTKSNLRFDGKIRKFRCQSCEAVNYLDEKGQITDPPTNGTPQNTHYAIQVPRPRSPELDAQDTSLFCSTCLKNQYLVTQALASYLPSTDDPQYAEFEASHPEYKAQLEERYPQVCAKCEPRVRRRIQTAQYAARSDHLRRVMERNRGSSGTYTTPTTSGGSWKGGLVNLCGLIWWSSALVQIVWHLSTFLVDWEGSAPTVDVRPEAGTCLQNAITTAALDYGCFDSVHRGAIHALMLGILVIWWSPALNVKLRTSRAHLMRVGQHIFMQAVVLAIRSVAWWTLAYPTVLGLTLPAFRGAHAFMVLFIIIGMYLGYTVMYLQKPPPIKFSTNIEPLLPERSQDKPEVASELNHLESLYLNKSPMRFGSSETGQSAFPIENLGSPITPSLDRQSARTPSIYANTEAGASDDDTETTAEYDPDNNMDWTPTQPDQLSLRHPAFSPPRSFQKSTSFSPPNAAYNQALGVSSPNQSFTTVGASQSNPLLGSNPYEPSPFRGPLPAAPIHPNHKARNPLLRQQFRKTGEQTQEQFLGQLMSNLGSSKQVSPQGGKKRAEMVLQKPQWVMEEKPKDTGLESLFDRVFTIGDHPAHAGGEQAVVGAEKGRASGLGGGQQRSVMDSMTGIVVFGLLAAVLGSAGWVWSVFGSGAGSSSIAVEQ</sequence>
<feature type="compositionally biased region" description="Polar residues" evidence="6">
    <location>
        <begin position="396"/>
        <end position="414"/>
    </location>
</feature>
<keyword evidence="10" id="KW-1185">Reference proteome</keyword>
<proteinExistence type="predicted"/>
<keyword evidence="5" id="KW-0539">Nucleus</keyword>
<gene>
    <name evidence="9 11" type="ORF">P152DRAFT_475970</name>
</gene>
<organism evidence="9">
    <name type="scientific">Eremomyces bilateralis CBS 781.70</name>
    <dbReference type="NCBI Taxonomy" id="1392243"/>
    <lineage>
        <taxon>Eukaryota</taxon>
        <taxon>Fungi</taxon>
        <taxon>Dikarya</taxon>
        <taxon>Ascomycota</taxon>
        <taxon>Pezizomycotina</taxon>
        <taxon>Dothideomycetes</taxon>
        <taxon>Dothideomycetes incertae sedis</taxon>
        <taxon>Eremomycetales</taxon>
        <taxon>Eremomycetaceae</taxon>
        <taxon>Eremomyces</taxon>
    </lineage>
</organism>
<evidence type="ECO:0000313" key="10">
    <source>
        <dbReference type="Proteomes" id="UP000504638"/>
    </source>
</evidence>
<dbReference type="GO" id="GO:0034506">
    <property type="term" value="C:chromosome, centromeric core domain"/>
    <property type="evidence" value="ECO:0007669"/>
    <property type="project" value="TreeGrafter"/>
</dbReference>
<evidence type="ECO:0000256" key="2">
    <source>
        <dbReference type="ARBA" id="ARBA00022692"/>
    </source>
</evidence>
<dbReference type="OrthoDB" id="5966927at2759"/>
<evidence type="ECO:0000256" key="1">
    <source>
        <dbReference type="ARBA" id="ARBA00004473"/>
    </source>
</evidence>
<dbReference type="GO" id="GO:0071765">
    <property type="term" value="P:nuclear inner membrane organization"/>
    <property type="evidence" value="ECO:0007669"/>
    <property type="project" value="InterPro"/>
</dbReference>
<name>A0A6G1FWQ5_9PEZI</name>
<feature type="transmembrane region" description="Helical" evidence="7">
    <location>
        <begin position="245"/>
        <end position="264"/>
    </location>
</feature>
<evidence type="ECO:0000256" key="7">
    <source>
        <dbReference type="SAM" id="Phobius"/>
    </source>
</evidence>
<feature type="domain" description="Ima1 N-terminal" evidence="8">
    <location>
        <begin position="9"/>
        <end position="136"/>
    </location>
</feature>
<feature type="region of interest" description="Disordered" evidence="6">
    <location>
        <begin position="381"/>
        <end position="478"/>
    </location>
</feature>
<dbReference type="PANTHER" id="PTHR28538">
    <property type="entry name" value="INTEGRAL INNER NUCLEAR MEMBRANE PROTEIN IMA1"/>
    <property type="match status" value="1"/>
</dbReference>
<keyword evidence="4 7" id="KW-0472">Membrane</keyword>
<dbReference type="GO" id="GO:0034992">
    <property type="term" value="C:microtubule organizing center attachment site"/>
    <property type="evidence" value="ECO:0007669"/>
    <property type="project" value="TreeGrafter"/>
</dbReference>
<evidence type="ECO:0000313" key="11">
    <source>
        <dbReference type="RefSeq" id="XP_033531763.1"/>
    </source>
</evidence>
<evidence type="ECO:0000256" key="3">
    <source>
        <dbReference type="ARBA" id="ARBA00022989"/>
    </source>
</evidence>
<keyword evidence="2 7" id="KW-0812">Transmembrane</keyword>
<dbReference type="PANTHER" id="PTHR28538:SF1">
    <property type="entry name" value="INTEGRAL INNER NUCLEAR MEMBRANE PROTEIN IMA1"/>
    <property type="match status" value="1"/>
</dbReference>
<evidence type="ECO:0000256" key="4">
    <source>
        <dbReference type="ARBA" id="ARBA00023136"/>
    </source>
</evidence>
<evidence type="ECO:0000256" key="5">
    <source>
        <dbReference type="ARBA" id="ARBA00023242"/>
    </source>
</evidence>
<reference evidence="11" key="2">
    <citation type="submission" date="2020-04" db="EMBL/GenBank/DDBJ databases">
        <authorList>
            <consortium name="NCBI Genome Project"/>
        </authorList>
    </citation>
    <scope>NUCLEOTIDE SEQUENCE</scope>
    <source>
        <strain evidence="11">CBS 781.70</strain>
    </source>
</reference>
<reference evidence="9 11" key="1">
    <citation type="submission" date="2020-01" db="EMBL/GenBank/DDBJ databases">
        <authorList>
            <consortium name="DOE Joint Genome Institute"/>
            <person name="Haridas S."/>
            <person name="Albert R."/>
            <person name="Binder M."/>
            <person name="Bloem J."/>
            <person name="Labutti K."/>
            <person name="Salamov A."/>
            <person name="Andreopoulos B."/>
            <person name="Baker S.E."/>
            <person name="Barry K."/>
            <person name="Bills G."/>
            <person name="Bluhm B.H."/>
            <person name="Cannon C."/>
            <person name="Castanera R."/>
            <person name="Culley D.E."/>
            <person name="Daum C."/>
            <person name="Ezra D."/>
            <person name="Gonzalez J.B."/>
            <person name="Henrissat B."/>
            <person name="Kuo A."/>
            <person name="Liang C."/>
            <person name="Lipzen A."/>
            <person name="Lutzoni F."/>
            <person name="Magnuson J."/>
            <person name="Mondo S."/>
            <person name="Nolan M."/>
            <person name="Ohm R."/>
            <person name="Pangilinan J."/>
            <person name="Park H.-J."/>
            <person name="Ramirez L."/>
            <person name="Alfaro M."/>
            <person name="Sun H."/>
            <person name="Tritt A."/>
            <person name="Yoshinaga Y."/>
            <person name="Zwiers L.-H."/>
            <person name="Turgeon B.G."/>
            <person name="Goodwin S.B."/>
            <person name="Spatafora J.W."/>
            <person name="Crous P.W."/>
            <person name="Grigoriev I.V."/>
        </authorList>
    </citation>
    <scope>NUCLEOTIDE SEQUENCE</scope>
    <source>
        <strain evidence="9 11">CBS 781.70</strain>
    </source>
</reference>
<dbReference type="EMBL" id="ML975168">
    <property type="protein sequence ID" value="KAF1810132.1"/>
    <property type="molecule type" value="Genomic_DNA"/>
</dbReference>
<feature type="compositionally biased region" description="Acidic residues" evidence="6">
    <location>
        <begin position="420"/>
        <end position="435"/>
    </location>
</feature>
<feature type="transmembrane region" description="Helical" evidence="7">
    <location>
        <begin position="635"/>
        <end position="655"/>
    </location>
</feature>
<dbReference type="GO" id="GO:0005637">
    <property type="term" value="C:nuclear inner membrane"/>
    <property type="evidence" value="ECO:0007669"/>
    <property type="project" value="UniProtKB-SubCell"/>
</dbReference>
<evidence type="ECO:0000259" key="8">
    <source>
        <dbReference type="Pfam" id="PF09779"/>
    </source>
</evidence>
<feature type="compositionally biased region" description="Polar residues" evidence="6">
    <location>
        <begin position="437"/>
        <end position="446"/>
    </location>
</feature>
<feature type="compositionally biased region" description="Polar residues" evidence="6">
    <location>
        <begin position="458"/>
        <end position="468"/>
    </location>
</feature>
<reference evidence="11" key="3">
    <citation type="submission" date="2025-04" db="UniProtKB">
        <authorList>
            <consortium name="RefSeq"/>
        </authorList>
    </citation>
    <scope>IDENTIFICATION</scope>
    <source>
        <strain evidence="11">CBS 781.70</strain>
    </source>
</reference>
<dbReference type="GO" id="GO:0044732">
    <property type="term" value="C:mitotic spindle pole body"/>
    <property type="evidence" value="ECO:0007669"/>
    <property type="project" value="TreeGrafter"/>
</dbReference>
<accession>A0A6G1FWQ5</accession>
<comment type="subcellular location">
    <subcellularLocation>
        <location evidence="1">Nucleus inner membrane</location>
        <topology evidence="1">Multi-pass membrane protein</topology>
    </subcellularLocation>
</comment>
<dbReference type="Proteomes" id="UP000504638">
    <property type="component" value="Unplaced"/>
</dbReference>
<keyword evidence="3 7" id="KW-1133">Transmembrane helix</keyword>
<dbReference type="RefSeq" id="XP_033531763.1">
    <property type="nucleotide sequence ID" value="XM_033681460.1"/>
</dbReference>
<evidence type="ECO:0000256" key="6">
    <source>
        <dbReference type="SAM" id="MobiDB-lite"/>
    </source>
</evidence>